<dbReference type="Gene3D" id="3.40.50.300">
    <property type="entry name" value="P-loop containing nucleotide triphosphate hydrolases"/>
    <property type="match status" value="6"/>
</dbReference>
<keyword evidence="8 11" id="KW-0175">Coiled coil</keyword>
<feature type="region of interest" description="Disordered" evidence="12">
    <location>
        <begin position="3028"/>
        <end position="3230"/>
    </location>
</feature>
<keyword evidence="6" id="KW-0067">ATP-binding</keyword>
<comment type="subcellular location">
    <subcellularLocation>
        <location evidence="1">Cytoplasm</location>
        <location evidence="1">Cytoskeleton</location>
    </subcellularLocation>
</comment>
<dbReference type="Gene3D" id="1.20.140.100">
    <property type="entry name" value="Dynein heavy chain, N-terminal domain 2"/>
    <property type="match status" value="1"/>
</dbReference>
<dbReference type="CTD" id="20242312"/>
<dbReference type="Pfam" id="PF18199">
    <property type="entry name" value="Dynein_C"/>
    <property type="match status" value="1"/>
</dbReference>
<evidence type="ECO:0000313" key="15">
    <source>
        <dbReference type="Proteomes" id="UP000030746"/>
    </source>
</evidence>
<dbReference type="InterPro" id="IPR013602">
    <property type="entry name" value="Dynein_heavy_linker"/>
</dbReference>
<feature type="compositionally biased region" description="Polar residues" evidence="12">
    <location>
        <begin position="4765"/>
        <end position="4775"/>
    </location>
</feature>
<feature type="compositionally biased region" description="Polar residues" evidence="12">
    <location>
        <begin position="683"/>
        <end position="692"/>
    </location>
</feature>
<dbReference type="GeneID" id="20242312"/>
<dbReference type="InterPro" id="IPR024317">
    <property type="entry name" value="Dynein_heavy_chain_D4_dom"/>
</dbReference>
<dbReference type="InterPro" id="IPR035706">
    <property type="entry name" value="AAA_9"/>
</dbReference>
<evidence type="ECO:0000256" key="11">
    <source>
        <dbReference type="SAM" id="Coils"/>
    </source>
</evidence>
<evidence type="ECO:0000256" key="10">
    <source>
        <dbReference type="ARBA" id="ARBA00023212"/>
    </source>
</evidence>
<feature type="region of interest" description="Disordered" evidence="12">
    <location>
        <begin position="2561"/>
        <end position="2583"/>
    </location>
</feature>
<dbReference type="Gene3D" id="1.10.8.710">
    <property type="match status" value="1"/>
</dbReference>
<dbReference type="InterPro" id="IPR003593">
    <property type="entry name" value="AAA+_ATPase"/>
</dbReference>
<evidence type="ECO:0000256" key="7">
    <source>
        <dbReference type="ARBA" id="ARBA00023017"/>
    </source>
</evidence>
<dbReference type="PANTHER" id="PTHR45703">
    <property type="entry name" value="DYNEIN HEAVY CHAIN"/>
    <property type="match status" value="1"/>
</dbReference>
<evidence type="ECO:0000256" key="9">
    <source>
        <dbReference type="ARBA" id="ARBA00023175"/>
    </source>
</evidence>
<dbReference type="RefSeq" id="XP_009048942.1">
    <property type="nucleotide sequence ID" value="XM_009050694.1"/>
</dbReference>
<dbReference type="Gene3D" id="1.10.472.130">
    <property type="match status" value="1"/>
</dbReference>
<dbReference type="OrthoDB" id="5986589at2759"/>
<dbReference type="InterPro" id="IPR042228">
    <property type="entry name" value="Dynein_linker_3"/>
</dbReference>
<dbReference type="GO" id="GO:0005874">
    <property type="term" value="C:microtubule"/>
    <property type="evidence" value="ECO:0007669"/>
    <property type="project" value="UniProtKB-KW"/>
</dbReference>
<feature type="domain" description="AAA+ ATPase" evidence="13">
    <location>
        <begin position="1763"/>
        <end position="2023"/>
    </location>
</feature>
<keyword evidence="3" id="KW-0963">Cytoplasm</keyword>
<keyword evidence="10" id="KW-0206">Cytoskeleton</keyword>
<dbReference type="EMBL" id="KB200732">
    <property type="protein sequence ID" value="ESP00380.1"/>
    <property type="molecule type" value="Genomic_DNA"/>
</dbReference>
<dbReference type="InterPro" id="IPR024743">
    <property type="entry name" value="Dynein_HC_stalk"/>
</dbReference>
<sequence length="5300" mass="606178">MATTPQLPVLTESRNSLVSIQNTPRVDTPRERASRWASEVRKRIEDNIKEGIENVDEEDVKKLKTELIAIFITALQQDSRSTWLYLQEILELLEPYQNLFHYYLTKAEFNHYLERIHSHFEIHRERLFDLPIVDCLAKVFPEEMQALRIKGPHPVKNYCNPPMIKQTPVSPRKSQTPRNCLPDGTNPYSTHIASDEEMLSRQSLTIRDLGKSIGNVAFEMAARESIWKHSLGTTALALNTDIPIPEEPGDKKLSRRTSSIQVRLTPEKLKAVIAKSIKTSQEEIPVMTGREAVIYFAKCHHIGKIESIYFNLAPSRYYRPYELISCPQNKAESEHYVFCTFGVLHVYPNQDSESMTLGEWQKEAVLWTAVSTIPFFKNYLVLKSFKRWRSNKLFLNFLRKKEILSKCLLKAVPAFGAALLQVSRLLKELLLVNFLPFELDKTYSLGEYENAVNYKNIQADKILERFFKFCKTVAEFTAEESFKKLRYCEDQVQKKSLFTKDSMHLQRVKKELREDNLKNARRETGQLGDFVRLMDMMIIEHMFDITKNHVLKFVHHVLSLTESNSSRDGFFKTNLVFNKHDCLTISPSKERFQRVLSRTLKGIPVVLCAKAQSMDGSGQQDQDVPDDGKSADISQSESKLLFSMLHIESKKTSVTSFGGSVKPDTSRTSTSEKASQKGETARPVSNKTSSSYVGPDLPKQVTPNKLDDELGVATPDLVLKDGEEILIVEGEGFMGQYEPIIRASLQEKLQLDGEYLEAIKVQTDLLKAAYDEIDHYCQSNEWLNEISHFCRKWNDKSVKEFKGAAAFTIEQKLTELRMWSEKIRNFDVGFTTENGLFLIDCSAIHDGLLPRLNDIYQELITFIAEEARSMSKVFCEEMKIVLKNMKDKRPIVSAFAIFAKNYSQYKKNTPQYQQRVEYIKSLFEVIRMSYRQLTPEEEKYEENVWASWEAFLMQMQDASEFVNTQTPLMTQLLEDNYQRLEKEAYELCEKATTGIFLDPHQNPCFILMEMKAIREKFFSVQIQLQDASKWREAICGEPYDLKFLNEMTAKMDIRGELWKYVEVSTNSIKDWKQTLFKKINIKKALAKVTEWIGAASQLKDHLDDGDLVLTHWYKTLTEFKKSLPLLYKLSNVALKERHWKVIFLGMNEPYDPSHSLTVDDLIVCNLTEHAELINSVYLSSLAEYDLELKLNKITANWEEKAFKLAKHIPDSLYAKDASNKRVQSSTKRQSKIEKFRQEKANASSSSLISLDVANDDLYIIIEVEKLKYQLEDTRITVESMAQSSYLGDVKNTVEIWQDNLQQIEEITDLWYTAQKKWMYLLKIFEKPHLYMKWPEQAEKFEKVHNKLKDWMRVVVQDNKVMSVVNHKRGSKGYRLLQGDYLRTLFLNIIAEEEDILKDFEMIFEETRQQFTRLFFLSNQDMVELLGISRNPQNLLPFVRKCFPGIQELKFDLPQGTSAMNTVLDFALNTEKLCVVSLCGMLGEEVPLLARLEANPSATKWLKTLESIMKNTLTVMMQACVQARMDEGSRQPIHILEELSQYKKPEAEALKIGIKQTYRHWLLQFPVQCVITAEAIMWNKSMSRILESPETEDLKSLRSNMESKLEQYIDILKEATTNGNIVADMRERLQALLYCLINQTISYRDVTNNLIENSSVSTSSFDWIKLMHHKMDIRNVLRAKTTEADGSQSQRLVHKASLRSVEEIPKLARARTTVSSDFQFSPCYIQNLGNVFLYDYEYLGPSNCLTLTPLTERAFLSLCQSLKNFQCGTLIGPAGTGKSQTIQELAKMLGRCLFTVTCNENLTLPMMIQFLSGLVQSGCWVLFDDTDKLTSGLMSVTAQHLDYLRTALKTLDMSNNNQYKIRGQAHFDKKVGSEEQVIRRNSLTTLHPLPHTTPSPGLDRQRTVPHGFNEKGLMTYFEDTWIAEREQRRHSIEREIEIKESELYRANRPPPLFYEHVKKRKSQVDYSKLTQEPSYFHPKLGNIMFNGRLIPASSNYGCFMTMTTRNNTASHIPENFRLLMRPCALVVPDTNQIIQTMFYIYNYTTSLQLAQKFSRFLSSLKLYLPNSPSSNINLREIKTIIIASVKNLRSNRHLDYISTETEDGESRTSETEDIGMAEENSLVFTLKELLTSRFEDAEHVSIFSNILKDVFPVAMSNQQDLPYQSYDPNVVSAIKSQLKDDYLEENEDLVLKTLQLHTAVEQKSPVIITGPTGSGKSTLYNTLSRAINSLNYKSYSPDHSKDELNTEYGLVHANTQKIKDDDGDIVADIENTDFIKTKKRELTGFKKIKNLRQNITRAQDYIDNVQDKIKEKKKPDHAEYPKVDVVKINPTSMMPEELLGHFQNGLWSGGLLTKIVKDSYTMALATKAHVESYVNGDKKLKNTGTTELPSILTRWIVLDGEMDPLWTDGFKTLLDEQRCQITANAEKIERKDTTSVIFETCSLHNASPSSIARCSVVHCQESTVYWKSLFYHWKQTAKHRWVITANCTNILENLIDDVFPPTLKYLKSECMSGLNMNISQTLTNQNSVVKGIQEVTSFFMIFNAMLDRVLLRDELERKLKLETTEDRESSNKSMGSSPSRNMSSRLTTTSQIDMMIPNYMELVQSMFAFSFIWAFGGSVHDRFRDRFSRFAHEILYHARHPIRLPMWGQVFDYYVEESSGAFVRWSEKQTEKLKNVGGFIVTSETERYHYIIDLLVHSNQPVLLSGSPGVGKTSLIQNLIMTRHASTTIRMSHDMTSSLLQTKLLSRVMELKNRGLNPVGASALSHGKQSHLFFIDDLSMCGTTGSYQPSLELLRQTLTHGAVYDKQRLELQTMPDIGFVAACTNPASPGTGLGTSSHLLSSRLTRLFVNLNLFKPSTDTLLTVFSKPLHSWLEEFPSYSVEHHQEFAKAMVVGLLEVYNSVRERLKPSPAHAHYLFNLHDLAKVVQGVLLMSPRSRLRKNKNMKKADKRSKGRKTSVDGYSKPAESSEAAPMMKVIAQLWCHECLRIFSDRLISDEDQSWFIKMLEDTAIKQFCSPRDELKLEMSAISEEPVGRSTPAQKPRFTPPVISMSTDFDDTEEESEEEIVKEPSETDENHVDSESQSEPKTDVSITQETIEEADAEQETSSETTGPGQISEEDAETVENEPKKPSVSDESQESEDSDDDADDDDSDSTDETMTYGSSSLGEVGKENTPGYKSSQMTNQASLSSSNPTSNTTSTPQTLDSKPSSYLLEVTSGTSLPGKGGKQSKNARVKRGVTFKAGLIADRDYEAYAGPLMSVDEFKSGNKALTSIIFSKYYRTCYTEHAGLPIEKGYIETNENNLLEAMTTCLDVYNNGTSQQLDLVFFQEALHHAARLSRVLAYPGGHALLLGISYCTGRATLARLASYTANCKIFEPKALEDKNKNLMSIKEHIKRSCFHAGVNGRSTVLLIHEGLGPDCLQLVTSVMAEGKAPELYSNEEVTNIVCQMMPGGVQTKRVDKIEQAFDRYVKRIKQNLHIIVCLNYKGNSYSSDFKSLQDKINQYPELIKYCFSIDLYKPWSFQAYASIAKGWLEDPNSKITIPWSISKQTQQVDMASKAMAYIHMSSKTAIERQYCHEKEPLRFYTPLTFMEFVHIFKVVAAFTVRVEKIKAKKYEAALCKIDEAFGSIATYKKEVSCLAPKHKSSMDTIQDLVEKVESQKQQYIQALEKCKTQEDKIAEIQSPLEQLRRTTQLEFDKVNPSYEAAQEVLKSINKADIDEVKTFNDPPEGVKFVIKAICLLFNRPEEWSEGKLLLLKENFIQEMIFYNKDNIPPHIYKALQKYIFDPIFNPDILKKHSSAIASLCLWVHAIYKYIEIHRQMRPHLKNLSLAQTEFNKAQGKLGQLRITANKLKSSLEREITAHKEAMKEAKAIEKKIQGVERKIARASNLMGNMSMQHFLWRSELKKARRHIRAAPGDALITAACVCYHGPLEDKFRSELLADWLDRCRQGLFDTQSLVDHSFYSTMSKVNLLKVPENGKKSPEKSSPQVKTFRYISAVYDSRKYYKSELKRQDTMESVIPNIEIDEEDDKSDLSPLSVRPGYTLQSILSDFDELSDWRMNNLPTDLHSVQNALLMRVSCFNRKHCWPLLIDPDNQAEMWVKAVQKSSNIFTERDVLDDPNEYVAGMPLPSNPDSIESGDTVYQEHPPSRGTMLTFSDVTEFSIPDNYTVITETSRGMGSRQSTTNSDELRPVTSVTNSWKNYNLRADSSIDHPEHNLWIIEADDPQINSRLINAIVHGVTVLVTHLERKPLDPLFRGLLLKQFYVDKDGNRVVHVAGVEFRYHPDFCLYLSTTLPVFLKGDGLHHFPLHRLCVINMSISDEAIINRLLFETMKVERKEFEGQKRSNENDIILHRQMLAKEHEIIREKTLHLDVPLLDDRTMLESLITCQNNVEKNKIILEETRYMGNHLEGKFTYYVPMLMKATMLFNILKELSVLSPCYYMSFHKFVEIFSQVVASRDRGKGAVGATPARAQELSDATTSAILKYSAMMMFEEHYNQLCLLLALEHMVMIQKASTKEMSLFVNGFEKCGVDESGLLQHKPEWIENKVWVDLNVLESLHPVLQGLCDSIREFSTEWKEYFQLPIVLMNPVPGINLQELTAFQKCLIWKMAQPQRLSELSQVIVNYELGSVVSPADHYNINTVYSYTNQFTPTLLLLPSSRPHNLATTGHPYINPIHEVKRLAKTIGMEGKVRIINFGVESELNEVLNALNDCIQNGYWLVLQNYHLAENIDEEFLVILKELVYSRFLQSPECQKKSINSEEGRSLITQSQPSSHSKNSKIHPMFRLWITSRIDGRRVIPGILVQHGLRVTCETTINFKSTLQKSFRSAAFLLNSSRAISAAQTDERFRKIMSLALYHALLQHQSYYGNEAFANRHHWELTDLASASSLFKYLFVSGSDPIKSAELISHIYSNHCLDEQDAKIVESIGQELLKVSLQEVENVELDENTNSVANLLKKLITSESSEKSNLNKALDSIEDTSARTFCLPLSAEKSLVARKSRIMNSDMIQVIGAPELFLISRNSQTTNQSAILISQLLEMLQDLPKLPLTSKDEIYPLDIYFHYEVEGYKKLIEKITSDLTLISKEVKGDITLTSDLAEVKKSLLTDEVPLLWKLRSKSLTIKQTLQELKEKLQTLKRYLDKFPACVNLCVFFHPERLFDVLLQQYARKQFKDVSDLKLEFQVMPVDFSPSISPKSGVFVTGLTLHNATWDASRSFLIPDTETGSQECQDLPPVWIKPVIKEESLDVKNEIFKCSVFSSVEHSNQCSENAVCTIDLPTLFPDLFWKHKRIFISTNFTYNSISK</sequence>
<proteinExistence type="inferred from homology"/>
<feature type="compositionally biased region" description="Low complexity" evidence="12">
    <location>
        <begin position="3186"/>
        <end position="3203"/>
    </location>
</feature>
<feature type="compositionally biased region" description="Polar residues" evidence="12">
    <location>
        <begin position="167"/>
        <end position="178"/>
    </location>
</feature>
<dbReference type="InterPro" id="IPR042222">
    <property type="entry name" value="Dynein_2_N"/>
</dbReference>
<evidence type="ECO:0000256" key="2">
    <source>
        <dbReference type="ARBA" id="ARBA00008887"/>
    </source>
</evidence>
<feature type="compositionally biased region" description="Basic residues" evidence="12">
    <location>
        <begin position="2939"/>
        <end position="2954"/>
    </location>
</feature>
<dbReference type="Pfam" id="PF12780">
    <property type="entry name" value="AAA_8"/>
    <property type="match status" value="1"/>
</dbReference>
<dbReference type="Pfam" id="PF17852">
    <property type="entry name" value="Dynein_AAA_lid"/>
    <property type="match status" value="1"/>
</dbReference>
<evidence type="ECO:0000256" key="4">
    <source>
        <dbReference type="ARBA" id="ARBA00022701"/>
    </source>
</evidence>
<evidence type="ECO:0000259" key="13">
    <source>
        <dbReference type="SMART" id="SM00382"/>
    </source>
</evidence>
<feature type="region of interest" description="Disordered" evidence="12">
    <location>
        <begin position="2939"/>
        <end position="2964"/>
    </location>
</feature>
<dbReference type="OMA" id="SRNIVMH"/>
<dbReference type="SMART" id="SM00382">
    <property type="entry name" value="AAA"/>
    <property type="match status" value="3"/>
</dbReference>
<dbReference type="InterPro" id="IPR027417">
    <property type="entry name" value="P-loop_NTPase"/>
</dbReference>
<organism evidence="14 15">
    <name type="scientific">Lottia gigantea</name>
    <name type="common">Giant owl limpet</name>
    <dbReference type="NCBI Taxonomy" id="225164"/>
    <lineage>
        <taxon>Eukaryota</taxon>
        <taxon>Metazoa</taxon>
        <taxon>Spiralia</taxon>
        <taxon>Lophotrochozoa</taxon>
        <taxon>Mollusca</taxon>
        <taxon>Gastropoda</taxon>
        <taxon>Patellogastropoda</taxon>
        <taxon>Lottioidea</taxon>
        <taxon>Lottiidae</taxon>
        <taxon>Lottia</taxon>
    </lineage>
</organism>
<dbReference type="InterPro" id="IPR035699">
    <property type="entry name" value="AAA_6"/>
</dbReference>
<dbReference type="Pfam" id="PF12777">
    <property type="entry name" value="MT"/>
    <property type="match status" value="1"/>
</dbReference>
<dbReference type="InterPro" id="IPR041228">
    <property type="entry name" value="Dynein_C"/>
</dbReference>
<feature type="compositionally biased region" description="Acidic residues" evidence="12">
    <location>
        <begin position="3135"/>
        <end position="3155"/>
    </location>
</feature>
<dbReference type="InterPro" id="IPR026983">
    <property type="entry name" value="DHC"/>
</dbReference>
<feature type="compositionally biased region" description="Acidic residues" evidence="12">
    <location>
        <begin position="3095"/>
        <end position="3105"/>
    </location>
</feature>
<feature type="coiled-coil region" evidence="11">
    <location>
        <begin position="3852"/>
        <end position="3889"/>
    </location>
</feature>
<dbReference type="GO" id="GO:0045505">
    <property type="term" value="F:dynein intermediate chain binding"/>
    <property type="evidence" value="ECO:0007669"/>
    <property type="project" value="InterPro"/>
</dbReference>
<dbReference type="Gene3D" id="3.20.180.20">
    <property type="entry name" value="Dynein heavy chain, N-terminal domain 2"/>
    <property type="match status" value="1"/>
</dbReference>
<protein>
    <recommendedName>
        <fullName evidence="13">AAA+ ATPase domain-containing protein</fullName>
    </recommendedName>
</protein>
<dbReference type="Gene3D" id="1.20.1270.280">
    <property type="match status" value="1"/>
</dbReference>
<feature type="region of interest" description="Disordered" evidence="12">
    <location>
        <begin position="654"/>
        <end position="707"/>
    </location>
</feature>
<dbReference type="Gene3D" id="1.20.920.20">
    <property type="match status" value="1"/>
</dbReference>
<feature type="compositionally biased region" description="Polar residues" evidence="12">
    <location>
        <begin position="3175"/>
        <end position="3185"/>
    </location>
</feature>
<evidence type="ECO:0000313" key="14">
    <source>
        <dbReference type="EMBL" id="ESP00380.1"/>
    </source>
</evidence>
<keyword evidence="9" id="KW-0505">Motor protein</keyword>
<dbReference type="GO" id="GO:0007018">
    <property type="term" value="P:microtubule-based movement"/>
    <property type="evidence" value="ECO:0007669"/>
    <property type="project" value="InterPro"/>
</dbReference>
<dbReference type="STRING" id="225164.V4CEK6"/>
<dbReference type="Pfam" id="PF08393">
    <property type="entry name" value="DHC_N2"/>
    <property type="match status" value="1"/>
</dbReference>
<feature type="region of interest" description="Disordered" evidence="12">
    <location>
        <begin position="4758"/>
        <end position="4777"/>
    </location>
</feature>
<evidence type="ECO:0000256" key="8">
    <source>
        <dbReference type="ARBA" id="ARBA00023054"/>
    </source>
</evidence>
<dbReference type="Pfam" id="PF12781">
    <property type="entry name" value="AAA_9"/>
    <property type="match status" value="2"/>
</dbReference>
<feature type="region of interest" description="Disordered" evidence="12">
    <location>
        <begin position="163"/>
        <end position="186"/>
    </location>
</feature>
<evidence type="ECO:0000256" key="1">
    <source>
        <dbReference type="ARBA" id="ARBA00004245"/>
    </source>
</evidence>
<keyword evidence="4" id="KW-0493">Microtubule</keyword>
<dbReference type="SUPFAM" id="SSF52540">
    <property type="entry name" value="P-loop containing nucleoside triphosphate hydrolases"/>
    <property type="match status" value="4"/>
</dbReference>
<dbReference type="Gene3D" id="1.20.920.30">
    <property type="match status" value="1"/>
</dbReference>
<dbReference type="Pfam" id="PF12775">
    <property type="entry name" value="AAA_7"/>
    <property type="match status" value="1"/>
</dbReference>
<comment type="similarity">
    <text evidence="2">Belongs to the dynein heavy chain family.</text>
</comment>
<dbReference type="Pfam" id="PF12774">
    <property type="entry name" value="AAA_6"/>
    <property type="match status" value="2"/>
</dbReference>
<gene>
    <name evidence="14" type="ORF">LOTGIDRAFT_173233</name>
</gene>
<dbReference type="Gene3D" id="1.20.58.1120">
    <property type="match status" value="1"/>
</dbReference>
<feature type="coiled-coil region" evidence="11">
    <location>
        <begin position="3646"/>
        <end position="3676"/>
    </location>
</feature>
<name>V4CEK6_LOTGI</name>
<feature type="domain" description="AAA+ ATPase" evidence="13">
    <location>
        <begin position="2201"/>
        <end position="2508"/>
    </location>
</feature>
<dbReference type="InterPro" id="IPR043157">
    <property type="entry name" value="Dynein_AAA1S"/>
</dbReference>
<feature type="domain" description="AAA+ ATPase" evidence="13">
    <location>
        <begin position="2697"/>
        <end position="2853"/>
    </location>
</feature>
<dbReference type="KEGG" id="lgi:LOTGIDRAFT_173233"/>
<feature type="compositionally biased region" description="Acidic residues" evidence="12">
    <location>
        <begin position="3053"/>
        <end position="3063"/>
    </location>
</feature>
<feature type="region of interest" description="Disordered" evidence="12">
    <location>
        <begin position="4129"/>
        <end position="4149"/>
    </location>
</feature>
<dbReference type="GO" id="GO:0005524">
    <property type="term" value="F:ATP binding"/>
    <property type="evidence" value="ECO:0007669"/>
    <property type="project" value="UniProtKB-KW"/>
</dbReference>
<dbReference type="InterPro" id="IPR043160">
    <property type="entry name" value="Dynein_C_barrel"/>
</dbReference>
<feature type="compositionally biased region" description="Low complexity" evidence="12">
    <location>
        <begin position="2572"/>
        <end position="2583"/>
    </location>
</feature>
<evidence type="ECO:0000256" key="12">
    <source>
        <dbReference type="SAM" id="MobiDB-lite"/>
    </source>
</evidence>
<reference evidence="14 15" key="1">
    <citation type="journal article" date="2013" name="Nature">
        <title>Insights into bilaterian evolution from three spiralian genomes.</title>
        <authorList>
            <person name="Simakov O."/>
            <person name="Marletaz F."/>
            <person name="Cho S.J."/>
            <person name="Edsinger-Gonzales E."/>
            <person name="Havlak P."/>
            <person name="Hellsten U."/>
            <person name="Kuo D.H."/>
            <person name="Larsson T."/>
            <person name="Lv J."/>
            <person name="Arendt D."/>
            <person name="Savage R."/>
            <person name="Osoegawa K."/>
            <person name="de Jong P."/>
            <person name="Grimwood J."/>
            <person name="Chapman J.A."/>
            <person name="Shapiro H."/>
            <person name="Aerts A."/>
            <person name="Otillar R.P."/>
            <person name="Terry A.Y."/>
            <person name="Boore J.L."/>
            <person name="Grigoriev I.V."/>
            <person name="Lindberg D.R."/>
            <person name="Seaver E.C."/>
            <person name="Weisblat D.A."/>
            <person name="Putnam N.H."/>
            <person name="Rokhsar D.S."/>
        </authorList>
    </citation>
    <scope>NUCLEOTIDE SEQUENCE [LARGE SCALE GENOMIC DNA]</scope>
</reference>
<dbReference type="HOGENOM" id="CLU_000038_0_3_1"/>
<keyword evidence="5" id="KW-0547">Nucleotide-binding</keyword>
<evidence type="ECO:0000256" key="3">
    <source>
        <dbReference type="ARBA" id="ARBA00022490"/>
    </source>
</evidence>
<dbReference type="GO" id="GO:0051959">
    <property type="term" value="F:dynein light intermediate chain binding"/>
    <property type="evidence" value="ECO:0007669"/>
    <property type="project" value="InterPro"/>
</dbReference>
<accession>V4CEK6</accession>
<keyword evidence="7" id="KW-0243">Dynein</keyword>
<dbReference type="Gene3D" id="1.10.8.1220">
    <property type="match status" value="1"/>
</dbReference>
<feature type="compositionally biased region" description="Basic and acidic residues" evidence="12">
    <location>
        <begin position="3064"/>
        <end position="3087"/>
    </location>
</feature>
<dbReference type="Gene3D" id="3.10.490.20">
    <property type="match status" value="1"/>
</dbReference>
<dbReference type="Proteomes" id="UP000030746">
    <property type="component" value="Unassembled WGS sequence"/>
</dbReference>
<keyword evidence="15" id="KW-1185">Reference proteome</keyword>
<dbReference type="PANTHER" id="PTHR45703:SF36">
    <property type="entry name" value="DYNEIN HEAVY CHAIN, CYTOPLASMIC"/>
    <property type="match status" value="1"/>
</dbReference>
<dbReference type="Gene3D" id="1.10.287.2620">
    <property type="match status" value="1"/>
</dbReference>
<evidence type="ECO:0000256" key="5">
    <source>
        <dbReference type="ARBA" id="ARBA00022741"/>
    </source>
</evidence>
<dbReference type="GO" id="GO:0030286">
    <property type="term" value="C:dynein complex"/>
    <property type="evidence" value="ECO:0007669"/>
    <property type="project" value="UniProtKB-KW"/>
</dbReference>
<evidence type="ECO:0000256" key="6">
    <source>
        <dbReference type="ARBA" id="ARBA00022840"/>
    </source>
</evidence>
<dbReference type="InterPro" id="IPR041466">
    <property type="entry name" value="Dynein_AAA5_ext"/>
</dbReference>